<dbReference type="CDD" id="cd21618">
    <property type="entry name" value="RRM_AtNSRA_like"/>
    <property type="match status" value="1"/>
</dbReference>
<dbReference type="AlphaFoldDB" id="A0A8J5YP17"/>
<keyword evidence="1 2" id="KW-0694">RNA-binding</keyword>
<evidence type="ECO:0000256" key="3">
    <source>
        <dbReference type="SAM" id="MobiDB-lite"/>
    </source>
</evidence>
<evidence type="ECO:0000259" key="4">
    <source>
        <dbReference type="PROSITE" id="PS50102"/>
    </source>
</evidence>
<dbReference type="PROSITE" id="PS50102">
    <property type="entry name" value="RRM"/>
    <property type="match status" value="1"/>
</dbReference>
<protein>
    <recommendedName>
        <fullName evidence="4">RRM domain-containing protein</fullName>
    </recommendedName>
</protein>
<evidence type="ECO:0000256" key="2">
    <source>
        <dbReference type="PROSITE-ProRule" id="PRU00176"/>
    </source>
</evidence>
<dbReference type="OrthoDB" id="431169at2759"/>
<accession>A0A8J5YP17</accession>
<dbReference type="InterPro" id="IPR012677">
    <property type="entry name" value="Nucleotide-bd_a/b_plait_sf"/>
</dbReference>
<dbReference type="SUPFAM" id="SSF54928">
    <property type="entry name" value="RNA-binding domain, RBD"/>
    <property type="match status" value="1"/>
</dbReference>
<dbReference type="Gene3D" id="3.30.70.330">
    <property type="match status" value="1"/>
</dbReference>
<comment type="caution">
    <text evidence="5">The sequence shown here is derived from an EMBL/GenBank/DDBJ whole genome shotgun (WGS) entry which is preliminary data.</text>
</comment>
<reference evidence="5 6" key="1">
    <citation type="journal article" date="2021" name="bioRxiv">
        <title>The Gossypium anomalum genome as a resource for cotton improvement and evolutionary analysis of hybrid incompatibility.</title>
        <authorList>
            <person name="Grover C.E."/>
            <person name="Yuan D."/>
            <person name="Arick M.A."/>
            <person name="Miller E.R."/>
            <person name="Hu G."/>
            <person name="Peterson D.G."/>
            <person name="Wendel J.F."/>
            <person name="Udall J.A."/>
        </authorList>
    </citation>
    <scope>NUCLEOTIDE SEQUENCE [LARGE SCALE GENOMIC DNA]</scope>
    <source>
        <strain evidence="5">JFW-Udall</strain>
        <tissue evidence="5">Leaf</tissue>
    </source>
</reference>
<keyword evidence="6" id="KW-1185">Reference proteome</keyword>
<dbReference type="PANTHER" id="PTHR10501">
    <property type="entry name" value="U1 SMALL NUCLEAR RIBONUCLEOPROTEIN A/U2 SMALL NUCLEAR RIBONUCLEOPROTEIN B"/>
    <property type="match status" value="1"/>
</dbReference>
<evidence type="ECO:0000313" key="5">
    <source>
        <dbReference type="EMBL" id="KAG8493826.1"/>
    </source>
</evidence>
<dbReference type="EMBL" id="JAHUZN010000005">
    <property type="protein sequence ID" value="KAG8493826.1"/>
    <property type="molecule type" value="Genomic_DNA"/>
</dbReference>
<feature type="domain" description="RRM" evidence="4">
    <location>
        <begin position="167"/>
        <end position="238"/>
    </location>
</feature>
<feature type="region of interest" description="Disordered" evidence="3">
    <location>
        <begin position="1"/>
        <end position="22"/>
    </location>
</feature>
<dbReference type="Proteomes" id="UP000701853">
    <property type="component" value="Chromosome 5"/>
</dbReference>
<evidence type="ECO:0000313" key="6">
    <source>
        <dbReference type="Proteomes" id="UP000701853"/>
    </source>
</evidence>
<dbReference type="InterPro" id="IPR035979">
    <property type="entry name" value="RBD_domain_sf"/>
</dbReference>
<name>A0A8J5YP17_9ROSI</name>
<evidence type="ECO:0000256" key="1">
    <source>
        <dbReference type="ARBA" id="ARBA00022884"/>
    </source>
</evidence>
<sequence length="292" mass="31487">MADGYWNRRQPTPPMLSSSGALKRPRTEYALASLCSAPFSCSDGPPSGLHPSHEMHNYLAREGDRGGHLPVKDTKTIGSAYDRYLQSAQISSFPSGEARTFGGLGKPVGGAVPARPIADPPVMGRPGSAAPDMVPNGRNVGYGNQLPLDAMSRLGRDTVPLPPDASNTLYVEGLPSDSTRREVARILFHDRGGDPLILCFVDFTTPACAATAMSALQGYKIDEHDPDSNYLRLQFSRYPGPRSGPGARGRRTSNLNCSIWLSVGTIDAQKSRRLGMEKFLNYLHISEGCVVE</sequence>
<dbReference type="InterPro" id="IPR000504">
    <property type="entry name" value="RRM_dom"/>
</dbReference>
<dbReference type="GO" id="GO:0003723">
    <property type="term" value="F:RNA binding"/>
    <property type="evidence" value="ECO:0007669"/>
    <property type="project" value="UniProtKB-UniRule"/>
</dbReference>
<proteinExistence type="predicted"/>
<organism evidence="5 6">
    <name type="scientific">Gossypium anomalum</name>
    <dbReference type="NCBI Taxonomy" id="47600"/>
    <lineage>
        <taxon>Eukaryota</taxon>
        <taxon>Viridiplantae</taxon>
        <taxon>Streptophyta</taxon>
        <taxon>Embryophyta</taxon>
        <taxon>Tracheophyta</taxon>
        <taxon>Spermatophyta</taxon>
        <taxon>Magnoliopsida</taxon>
        <taxon>eudicotyledons</taxon>
        <taxon>Gunneridae</taxon>
        <taxon>Pentapetalae</taxon>
        <taxon>rosids</taxon>
        <taxon>malvids</taxon>
        <taxon>Malvales</taxon>
        <taxon>Malvaceae</taxon>
        <taxon>Malvoideae</taxon>
        <taxon>Gossypium</taxon>
    </lineage>
</organism>
<gene>
    <name evidence="5" type="ORF">CXB51_011157</name>
</gene>